<gene>
    <name evidence="6" type="ORF">A5892_17090</name>
</gene>
<dbReference type="InterPro" id="IPR015815">
    <property type="entry name" value="HIBADH-related"/>
</dbReference>
<protein>
    <submittedName>
        <fullName evidence="6">Oxidoreductase</fullName>
    </submittedName>
</protein>
<evidence type="ECO:0000256" key="2">
    <source>
        <dbReference type="ARBA" id="ARBA00023027"/>
    </source>
</evidence>
<keyword evidence="2" id="KW-0520">NAD</keyword>
<dbReference type="InterPro" id="IPR051265">
    <property type="entry name" value="HIBADH-related_NP60_sf"/>
</dbReference>
<evidence type="ECO:0000313" key="7">
    <source>
        <dbReference type="Proteomes" id="UP000077875"/>
    </source>
</evidence>
<dbReference type="PANTHER" id="PTHR43580">
    <property type="entry name" value="OXIDOREDUCTASE GLYR1-RELATED"/>
    <property type="match status" value="1"/>
</dbReference>
<reference evidence="6 7" key="1">
    <citation type="submission" date="2016-04" db="EMBL/GenBank/DDBJ databases">
        <title>Complete Genome Sequence of Halotalea alkalilenta IHB B 13600.</title>
        <authorList>
            <person name="Swarnkar M.K."/>
            <person name="Sharma A."/>
            <person name="Kaushal K."/>
            <person name="Soni R."/>
            <person name="Rana S."/>
            <person name="Singh A.K."/>
            <person name="Gulati A."/>
        </authorList>
    </citation>
    <scope>NUCLEOTIDE SEQUENCE [LARGE SCALE GENOMIC DNA]</scope>
    <source>
        <strain evidence="6 7">IHB B 13600</strain>
    </source>
</reference>
<feature type="active site" evidence="3">
    <location>
        <position position="170"/>
    </location>
</feature>
<evidence type="ECO:0000259" key="5">
    <source>
        <dbReference type="Pfam" id="PF14833"/>
    </source>
</evidence>
<dbReference type="InterPro" id="IPR013328">
    <property type="entry name" value="6PGD_dom2"/>
</dbReference>
<evidence type="ECO:0000256" key="3">
    <source>
        <dbReference type="PIRSR" id="PIRSR000103-1"/>
    </source>
</evidence>
<dbReference type="PIRSF" id="PIRSF000103">
    <property type="entry name" value="HIBADH"/>
    <property type="match status" value="1"/>
</dbReference>
<dbReference type="GO" id="GO:0050661">
    <property type="term" value="F:NADP binding"/>
    <property type="evidence" value="ECO:0007669"/>
    <property type="project" value="InterPro"/>
</dbReference>
<dbReference type="Gene3D" id="3.40.50.720">
    <property type="entry name" value="NAD(P)-binding Rossmann-like Domain"/>
    <property type="match status" value="1"/>
</dbReference>
<dbReference type="Proteomes" id="UP000077875">
    <property type="component" value="Chromosome"/>
</dbReference>
<dbReference type="GO" id="GO:0051287">
    <property type="term" value="F:NAD binding"/>
    <property type="evidence" value="ECO:0007669"/>
    <property type="project" value="InterPro"/>
</dbReference>
<dbReference type="GO" id="GO:0016491">
    <property type="term" value="F:oxidoreductase activity"/>
    <property type="evidence" value="ECO:0007669"/>
    <property type="project" value="UniProtKB-KW"/>
</dbReference>
<evidence type="ECO:0000259" key="4">
    <source>
        <dbReference type="Pfam" id="PF03446"/>
    </source>
</evidence>
<dbReference type="Pfam" id="PF14833">
    <property type="entry name" value="NAD_binding_11"/>
    <property type="match status" value="1"/>
</dbReference>
<dbReference type="InterPro" id="IPR008927">
    <property type="entry name" value="6-PGluconate_DH-like_C_sf"/>
</dbReference>
<dbReference type="InterPro" id="IPR029154">
    <property type="entry name" value="HIBADH-like_NADP-bd"/>
</dbReference>
<evidence type="ECO:0000313" key="6">
    <source>
        <dbReference type="EMBL" id="ANF58967.1"/>
    </source>
</evidence>
<accession>A0A172YIB2</accession>
<feature type="domain" description="3-hydroxyisobutyrate dehydrogenase-like NAD-binding" evidence="5">
    <location>
        <begin position="166"/>
        <end position="284"/>
    </location>
</feature>
<dbReference type="InterPro" id="IPR036291">
    <property type="entry name" value="NAD(P)-bd_dom_sf"/>
</dbReference>
<dbReference type="SUPFAM" id="SSF48179">
    <property type="entry name" value="6-phosphogluconate dehydrogenase C-terminal domain-like"/>
    <property type="match status" value="1"/>
</dbReference>
<keyword evidence="1" id="KW-0560">Oxidoreductase</keyword>
<dbReference type="KEGG" id="haa:A5892_17090"/>
<keyword evidence="7" id="KW-1185">Reference proteome</keyword>
<dbReference type="AlphaFoldDB" id="A0A172YIB2"/>
<feature type="domain" description="6-phosphogluconate dehydrogenase NADP-binding" evidence="4">
    <location>
        <begin position="2"/>
        <end position="156"/>
    </location>
</feature>
<dbReference type="EMBL" id="CP015243">
    <property type="protein sequence ID" value="ANF58967.1"/>
    <property type="molecule type" value="Genomic_DNA"/>
</dbReference>
<dbReference type="RefSeq" id="WP_027351902.1">
    <property type="nucleotide sequence ID" value="NZ_CP015243.1"/>
</dbReference>
<evidence type="ECO:0000256" key="1">
    <source>
        <dbReference type="ARBA" id="ARBA00023002"/>
    </source>
</evidence>
<dbReference type="SUPFAM" id="SSF51735">
    <property type="entry name" value="NAD(P)-binding Rossmann-fold domains"/>
    <property type="match status" value="1"/>
</dbReference>
<dbReference type="Pfam" id="PF03446">
    <property type="entry name" value="NAD_binding_2"/>
    <property type="match status" value="1"/>
</dbReference>
<sequence>MKIAFLGLGRMGRAIAKVLLEAGFELTLWNRSPASLEALVDAGGKLAKSPAEAVKRADVVVSMLADDRALREVMLEGGALEAMRRDAIHVNMATVSVPFAATLAKLHAKLGQGYVAAPVLGRPEVAERGELNLLVAGPPVQVEAVWPLLKAASVRIWPIGDVPEQANVVKIGANFMLGVAIESLAEATSLAEAHGIEAAEFIEVVTQTLFAAPAYQGYGALIKARAFEPAGFSLRLGHKDIGLALSAADQARVPLPLAAAVNARMLDGLANGDGDKDWSSLYEVAARQAHLDRRGS</sequence>
<dbReference type="PANTHER" id="PTHR43580:SF2">
    <property type="entry name" value="CYTOKINE-LIKE NUCLEAR FACTOR N-PAC"/>
    <property type="match status" value="1"/>
</dbReference>
<proteinExistence type="predicted"/>
<name>A0A172YIB2_9GAMM</name>
<organism evidence="6 7">
    <name type="scientific">Halotalea alkalilenta</name>
    <dbReference type="NCBI Taxonomy" id="376489"/>
    <lineage>
        <taxon>Bacteria</taxon>
        <taxon>Pseudomonadati</taxon>
        <taxon>Pseudomonadota</taxon>
        <taxon>Gammaproteobacteria</taxon>
        <taxon>Oceanospirillales</taxon>
        <taxon>Halomonadaceae</taxon>
        <taxon>Halotalea</taxon>
    </lineage>
</organism>
<dbReference type="InterPro" id="IPR006115">
    <property type="entry name" value="6PGDH_NADP-bd"/>
</dbReference>
<dbReference type="Gene3D" id="1.10.1040.10">
    <property type="entry name" value="N-(1-d-carboxylethyl)-l-norvaline Dehydrogenase, domain 2"/>
    <property type="match status" value="1"/>
</dbReference>